<evidence type="ECO:0000256" key="1">
    <source>
        <dbReference type="ARBA" id="ARBA00022603"/>
    </source>
</evidence>
<reference evidence="4 5" key="1">
    <citation type="submission" date="2014-03" db="EMBL/GenBank/DDBJ databases">
        <title>Genomics of Bifidobacteria.</title>
        <authorList>
            <person name="Ventura M."/>
            <person name="Milani C."/>
            <person name="Lugli G.A."/>
        </authorList>
    </citation>
    <scope>NUCLEOTIDE SEQUENCE [LARGE SCALE GENOMIC DNA]</scope>
    <source>
        <strain evidence="4 5">LMG 14934</strain>
    </source>
</reference>
<dbReference type="Pfam" id="PF03602">
    <property type="entry name" value="Cons_hypoth95"/>
    <property type="match status" value="2"/>
</dbReference>
<keyword evidence="3" id="KW-0175">Coiled coil</keyword>
<dbReference type="SUPFAM" id="SSF53335">
    <property type="entry name" value="S-adenosyl-L-methionine-dependent methyltransferases"/>
    <property type="match status" value="2"/>
</dbReference>
<evidence type="ECO:0000313" key="4">
    <source>
        <dbReference type="EMBL" id="KFI88677.1"/>
    </source>
</evidence>
<dbReference type="GO" id="GO:0031167">
    <property type="term" value="P:rRNA methylation"/>
    <property type="evidence" value="ECO:0007669"/>
    <property type="project" value="InterPro"/>
</dbReference>
<gene>
    <name evidence="4" type="ORF">BSAE_0003</name>
</gene>
<dbReference type="AlphaFoldDB" id="A0A087CZH7"/>
<dbReference type="Proteomes" id="UP000029040">
    <property type="component" value="Unassembled WGS sequence"/>
</dbReference>
<dbReference type="GO" id="GO:0008168">
    <property type="term" value="F:methyltransferase activity"/>
    <property type="evidence" value="ECO:0007669"/>
    <property type="project" value="UniProtKB-KW"/>
</dbReference>
<evidence type="ECO:0000313" key="5">
    <source>
        <dbReference type="Proteomes" id="UP000029040"/>
    </source>
</evidence>
<accession>A0A087CZH7</accession>
<evidence type="ECO:0000256" key="3">
    <source>
        <dbReference type="SAM" id="Coils"/>
    </source>
</evidence>
<evidence type="ECO:0008006" key="6">
    <source>
        <dbReference type="Google" id="ProtNLM"/>
    </source>
</evidence>
<dbReference type="InterPro" id="IPR004398">
    <property type="entry name" value="RNA_MeTrfase_RsmD"/>
</dbReference>
<dbReference type="PROSITE" id="PS00092">
    <property type="entry name" value="N6_MTASE"/>
    <property type="match status" value="1"/>
</dbReference>
<dbReference type="InterPro" id="IPR029063">
    <property type="entry name" value="SAM-dependent_MTases_sf"/>
</dbReference>
<dbReference type="PANTHER" id="PTHR43542:SF1">
    <property type="entry name" value="METHYLTRANSFERASE"/>
    <property type="match status" value="1"/>
</dbReference>
<protein>
    <recommendedName>
        <fullName evidence="6">Methyltransferase</fullName>
    </recommendedName>
</protein>
<organism evidence="4 5">
    <name type="scientific">Bifidobacterium pullorum subsp. saeculare DSM 6531 = LMG 14934</name>
    <dbReference type="NCBI Taxonomy" id="1437611"/>
    <lineage>
        <taxon>Bacteria</taxon>
        <taxon>Bacillati</taxon>
        <taxon>Actinomycetota</taxon>
        <taxon>Actinomycetes</taxon>
        <taxon>Bifidobacteriales</taxon>
        <taxon>Bifidobacteriaceae</taxon>
        <taxon>Bifidobacterium</taxon>
    </lineage>
</organism>
<dbReference type="GO" id="GO:0003676">
    <property type="term" value="F:nucleic acid binding"/>
    <property type="evidence" value="ECO:0007669"/>
    <property type="project" value="InterPro"/>
</dbReference>
<dbReference type="CDD" id="cd02440">
    <property type="entry name" value="AdoMet_MTases"/>
    <property type="match status" value="1"/>
</dbReference>
<dbReference type="Gene3D" id="3.40.50.150">
    <property type="entry name" value="Vaccinia Virus protein VP39"/>
    <property type="match status" value="1"/>
</dbReference>
<keyword evidence="1" id="KW-0489">Methyltransferase</keyword>
<proteinExistence type="predicted"/>
<sequence length="428" mass="46640">MSLPAVESVTSERIFYAERFKTECMRRYHEGESPTKIFNDAGLYSSLIGYKRIERCIARWRADERSGRLGGEYETGDMMMGNLPGEAVTPRFLGNGANGARNARWPIDARAPRPVQDVSGLLLMRYESRLRTLEKRIALMAERIDRLERSVARSMSEVLIEADDDSAACTDARIWIMEDMRVIAGRFKGLELKAAKNGTRPTTDRTKEAIFSRLESWAVLEDARVLDLFAGTGALGIEALSRGARELVSVESAAPAASLISGAFAELRHNRAWERGMSVRLVRKRAEQYVIGTMRVPQDGAAAHPEFSGKLPAGTGTGMEGVVPNTAIHDGADGVAAPGGVSSAVAAGGAARPQAFDVIFIDPPYAFTTEACNRLLADLVVSGLAVPHTVIVLERSTRSDDPTPPEGWQVTDRRDYGETAVHYIEAAV</sequence>
<feature type="coiled-coil region" evidence="3">
    <location>
        <begin position="123"/>
        <end position="150"/>
    </location>
</feature>
<dbReference type="PANTHER" id="PTHR43542">
    <property type="entry name" value="METHYLTRANSFERASE"/>
    <property type="match status" value="1"/>
</dbReference>
<evidence type="ECO:0000256" key="2">
    <source>
        <dbReference type="ARBA" id="ARBA00022679"/>
    </source>
</evidence>
<comment type="caution">
    <text evidence="4">The sequence shown here is derived from an EMBL/GenBank/DDBJ whole genome shotgun (WGS) entry which is preliminary data.</text>
</comment>
<dbReference type="InterPro" id="IPR002052">
    <property type="entry name" value="DNA_methylase_N6_adenine_CS"/>
</dbReference>
<name>A0A087CZH7_9BIFI</name>
<keyword evidence="2" id="KW-0808">Transferase</keyword>
<dbReference type="EMBL" id="JGZM01000002">
    <property type="protein sequence ID" value="KFI88677.1"/>
    <property type="molecule type" value="Genomic_DNA"/>
</dbReference>